<dbReference type="RefSeq" id="WP_012777451.1">
    <property type="nucleotide sequence ID" value="NC_012968.1"/>
</dbReference>
<keyword evidence="1" id="KW-1133">Transmembrane helix</keyword>
<protein>
    <submittedName>
        <fullName evidence="2">Uncharacterized protein</fullName>
    </submittedName>
</protein>
<evidence type="ECO:0000313" key="3">
    <source>
        <dbReference type="Proteomes" id="UP000002742"/>
    </source>
</evidence>
<dbReference type="HOGENOM" id="CLU_1459712_0_0_4"/>
<organism evidence="2 3">
    <name type="scientific">Methylotenera mobilis (strain JLW8 / ATCC BAA-1282 / DSM 17540)</name>
    <dbReference type="NCBI Taxonomy" id="583345"/>
    <lineage>
        <taxon>Bacteria</taxon>
        <taxon>Pseudomonadati</taxon>
        <taxon>Pseudomonadota</taxon>
        <taxon>Betaproteobacteria</taxon>
        <taxon>Nitrosomonadales</taxon>
        <taxon>Methylophilaceae</taxon>
        <taxon>Methylotenera</taxon>
    </lineage>
</organism>
<keyword evidence="1" id="KW-0812">Transmembrane</keyword>
<dbReference type="EMBL" id="CP001672">
    <property type="protein sequence ID" value="ACT46994.1"/>
    <property type="molecule type" value="Genomic_DNA"/>
</dbReference>
<accession>C6WYL9</accession>
<evidence type="ECO:0000256" key="1">
    <source>
        <dbReference type="SAM" id="Phobius"/>
    </source>
</evidence>
<dbReference type="KEGG" id="mmb:Mmol_0084"/>
<reference evidence="2 3" key="2">
    <citation type="journal article" date="2011" name="J. Bacteriol.">
        <title>Genomes of three methylotrophs from a single niche uncover genetic and metabolic divergence of Methylophilaceae.</title>
        <authorList>
            <person name="Lapidus A."/>
            <person name="Clum A."/>
            <person name="Labutti K."/>
            <person name="Kaluzhnaya M.G."/>
            <person name="Lim S."/>
            <person name="Beck D.A."/>
            <person name="Glavina Del Rio T."/>
            <person name="Nolan M."/>
            <person name="Mavromatis K."/>
            <person name="Huntemann M."/>
            <person name="Lucas S."/>
            <person name="Lidstrom M.E."/>
            <person name="Ivanova N."/>
            <person name="Chistoserdova L."/>
        </authorList>
    </citation>
    <scope>NUCLEOTIDE SEQUENCE [LARGE SCALE GENOMIC DNA]</scope>
    <source>
        <strain evidence="3">JLW8 / ATCC BAA-1282 / DSM 17540</strain>
    </source>
</reference>
<keyword evidence="1" id="KW-0472">Membrane</keyword>
<evidence type="ECO:0000313" key="2">
    <source>
        <dbReference type="EMBL" id="ACT46994.1"/>
    </source>
</evidence>
<name>C6WYL9_METML</name>
<keyword evidence="3" id="KW-1185">Reference proteome</keyword>
<dbReference type="Proteomes" id="UP000002742">
    <property type="component" value="Chromosome"/>
</dbReference>
<reference evidence="3" key="1">
    <citation type="submission" date="2009-07" db="EMBL/GenBank/DDBJ databases">
        <title>Complete sequence of Methylotenera mobilis JLW8.</title>
        <authorList>
            <consortium name="US DOE Joint Genome Institute"/>
            <person name="Lucas S."/>
            <person name="Copeland A."/>
            <person name="Lapidus A."/>
            <person name="Glavina del Rio T."/>
            <person name="Tice H."/>
            <person name="Bruce D."/>
            <person name="Goodwin L."/>
            <person name="Pitluck S."/>
            <person name="LaButti K.M."/>
            <person name="Clum A."/>
            <person name="Larimer F."/>
            <person name="Land M."/>
            <person name="Hauser L."/>
            <person name="Kyrpides N."/>
            <person name="Mikhailova N."/>
            <person name="Kayluzhnaya M."/>
            <person name="Chistoserdova L."/>
        </authorList>
    </citation>
    <scope>NUCLEOTIDE SEQUENCE [LARGE SCALE GENOMIC DNA]</scope>
    <source>
        <strain evidence="3">JLW8 / ATCC BAA-1282 / DSM 17540</strain>
    </source>
</reference>
<dbReference type="AlphaFoldDB" id="C6WYL9"/>
<proteinExistence type="predicted"/>
<gene>
    <name evidence="2" type="ordered locus">Mmol_0084</name>
</gene>
<sequence length="185" mass="22021">MHRTVSCYTRRGLLVLIGFVLVVGLLKGFFYLLVLTLSSGFEKEAEMREKFSNRLPAMQRLEEMQRVDRSLSIMNPEFYRIVPESQKGIGERNVGLSNDRWVEYRLLLEQAEIQSIRSKVREKPRVLYFLVNELSGYAYLETPPEKKYHNLRACRDDGNLYTCYVYLRPSWYLYFFSDKKQCWLT</sequence>
<feature type="transmembrane region" description="Helical" evidence="1">
    <location>
        <begin position="12"/>
        <end position="34"/>
    </location>
</feature>